<organism evidence="1 2">
    <name type="scientific">Entomoplasma freundtii</name>
    <dbReference type="NCBI Taxonomy" id="74700"/>
    <lineage>
        <taxon>Bacteria</taxon>
        <taxon>Bacillati</taxon>
        <taxon>Mycoplasmatota</taxon>
        <taxon>Mollicutes</taxon>
        <taxon>Entomoplasmatales</taxon>
        <taxon>Entomoplasmataceae</taxon>
        <taxon>Entomoplasma</taxon>
    </lineage>
</organism>
<sequence length="254" mass="29874">MFQSIKEKLTFISNNLENPTYAEIANYLLNCLEKKQTPTSKKCADQVHCAESVLTAFAKKYGYNGFKELVIRLKVESEYYDFSQRHSINPDQKNHLKTNYRHLIDESLDLIDQQVSKMTNLINDIHEKNKIYAISCYQQLFNTELFISELQLLGYEAFINLQRKTNAIWLRNLTENDICLIVAFGLDNQYVVNYYQLATMKTKNIYVFCSPSQRHKFPVYKEKIIVDYSKRSSILETTRSTLVNYLFSQIVYNL</sequence>
<dbReference type="KEGG" id="efr:EFREU_v1c02320"/>
<dbReference type="InterPro" id="IPR009057">
    <property type="entry name" value="Homeodomain-like_sf"/>
</dbReference>
<reference evidence="1 2" key="1">
    <citation type="submission" date="2017-11" db="EMBL/GenBank/DDBJ databases">
        <title>Genome sequence of Entomoplasma freundtii BARC 318 (ATCC 51999).</title>
        <authorList>
            <person name="Lo W.-S."/>
            <person name="Gasparich G.E."/>
            <person name="Kuo C.-H."/>
        </authorList>
    </citation>
    <scope>NUCLEOTIDE SEQUENCE [LARGE SCALE GENOMIC DNA]</scope>
    <source>
        <strain evidence="1 2">BARC 318</strain>
    </source>
</reference>
<keyword evidence="2" id="KW-1185">Reference proteome</keyword>
<dbReference type="OrthoDB" id="3684496at2"/>
<dbReference type="Pfam" id="PF01418">
    <property type="entry name" value="HTH_6"/>
    <property type="match status" value="1"/>
</dbReference>
<dbReference type="Proteomes" id="UP000232222">
    <property type="component" value="Chromosome"/>
</dbReference>
<name>A0A2K8NR16_9MOLU</name>
<dbReference type="GO" id="GO:0003700">
    <property type="term" value="F:DNA-binding transcription factor activity"/>
    <property type="evidence" value="ECO:0007669"/>
    <property type="project" value="InterPro"/>
</dbReference>
<evidence type="ECO:0000313" key="1">
    <source>
        <dbReference type="EMBL" id="ATZ16259.1"/>
    </source>
</evidence>
<dbReference type="AlphaFoldDB" id="A0A2K8NR16"/>
<accession>A0A2K8NR16</accession>
<proteinExistence type="predicted"/>
<protein>
    <submittedName>
        <fullName evidence="1">Uncharacterized protein</fullName>
    </submittedName>
</protein>
<dbReference type="InterPro" id="IPR036388">
    <property type="entry name" value="WH-like_DNA-bd_sf"/>
</dbReference>
<dbReference type="SUPFAM" id="SSF46689">
    <property type="entry name" value="Homeodomain-like"/>
    <property type="match status" value="1"/>
</dbReference>
<dbReference type="InterPro" id="IPR000281">
    <property type="entry name" value="HTH_RpiR"/>
</dbReference>
<gene>
    <name evidence="1" type="ORF">EFREU_v1c02320</name>
</gene>
<dbReference type="RefSeq" id="WP_100609212.1">
    <property type="nucleotide sequence ID" value="NZ_CP024962.1"/>
</dbReference>
<evidence type="ECO:0000313" key="2">
    <source>
        <dbReference type="Proteomes" id="UP000232222"/>
    </source>
</evidence>
<dbReference type="Gene3D" id="1.10.10.10">
    <property type="entry name" value="Winged helix-like DNA-binding domain superfamily/Winged helix DNA-binding domain"/>
    <property type="match status" value="1"/>
</dbReference>
<dbReference type="EMBL" id="CP024962">
    <property type="protein sequence ID" value="ATZ16259.1"/>
    <property type="molecule type" value="Genomic_DNA"/>
</dbReference>